<organism evidence="2 3">
    <name type="scientific">Litomosoides sigmodontis</name>
    <name type="common">Filarial nematode worm</name>
    <dbReference type="NCBI Taxonomy" id="42156"/>
    <lineage>
        <taxon>Eukaryota</taxon>
        <taxon>Metazoa</taxon>
        <taxon>Ecdysozoa</taxon>
        <taxon>Nematoda</taxon>
        <taxon>Chromadorea</taxon>
        <taxon>Rhabditida</taxon>
        <taxon>Spirurina</taxon>
        <taxon>Spiruromorpha</taxon>
        <taxon>Filarioidea</taxon>
        <taxon>Onchocercidae</taxon>
        <taxon>Litomosoides</taxon>
    </lineage>
</organism>
<dbReference type="Proteomes" id="UP000277928">
    <property type="component" value="Unassembled WGS sequence"/>
</dbReference>
<dbReference type="OMA" id="NDAEYHS"/>
<protein>
    <submittedName>
        <fullName evidence="2">Uncharacterized protein</fullName>
    </submittedName>
</protein>
<name>A0A3P6T7C6_LITSI</name>
<evidence type="ECO:0000313" key="3">
    <source>
        <dbReference type="Proteomes" id="UP000277928"/>
    </source>
</evidence>
<accession>A0A3P6T7C6</accession>
<sequence length="141" mass="16407">MTVLTGLKCEQQMQPEMEKTDGVRGNDAEYHSKRYQPRSQFGRMHSDVLEGGREHKATGKNISRKHQEGSRQQQRSSQEVCDEISDNVQLQGNNHDQQQTIGNQHRSQKQPDNVNDGHSRNYTGQQGHKKRNKRNRKSRNW</sequence>
<feature type="compositionally biased region" description="Basic and acidic residues" evidence="1">
    <location>
        <begin position="44"/>
        <end position="57"/>
    </location>
</feature>
<feature type="compositionally biased region" description="Basic and acidic residues" evidence="1">
    <location>
        <begin position="16"/>
        <end position="32"/>
    </location>
</feature>
<evidence type="ECO:0000256" key="1">
    <source>
        <dbReference type="SAM" id="MobiDB-lite"/>
    </source>
</evidence>
<reference evidence="2 3" key="1">
    <citation type="submission" date="2018-08" db="EMBL/GenBank/DDBJ databases">
        <authorList>
            <person name="Laetsch R D."/>
            <person name="Stevens L."/>
            <person name="Kumar S."/>
            <person name="Blaxter L. M."/>
        </authorList>
    </citation>
    <scope>NUCLEOTIDE SEQUENCE [LARGE SCALE GENOMIC DNA]</scope>
</reference>
<dbReference type="EMBL" id="UYRX01000566">
    <property type="protein sequence ID" value="VDK83952.1"/>
    <property type="molecule type" value="Genomic_DNA"/>
</dbReference>
<gene>
    <name evidence="2" type="ORF">NLS_LOCUS6438</name>
</gene>
<feature type="compositionally biased region" description="Polar residues" evidence="1">
    <location>
        <begin position="86"/>
        <end position="113"/>
    </location>
</feature>
<feature type="compositionally biased region" description="Basic residues" evidence="1">
    <location>
        <begin position="127"/>
        <end position="141"/>
    </location>
</feature>
<evidence type="ECO:0000313" key="2">
    <source>
        <dbReference type="EMBL" id="VDK83952.1"/>
    </source>
</evidence>
<dbReference type="AlphaFoldDB" id="A0A3P6T7C6"/>
<feature type="region of interest" description="Disordered" evidence="1">
    <location>
        <begin position="1"/>
        <end position="141"/>
    </location>
</feature>
<keyword evidence="3" id="KW-1185">Reference proteome</keyword>
<proteinExistence type="predicted"/>